<keyword evidence="3" id="KW-1185">Reference proteome</keyword>
<gene>
    <name evidence="2" type="ORF">SAMN02745782_00394</name>
</gene>
<dbReference type="EMBL" id="FUXB01000002">
    <property type="protein sequence ID" value="SJZ47733.1"/>
    <property type="molecule type" value="Genomic_DNA"/>
</dbReference>
<dbReference type="InterPro" id="IPR036388">
    <property type="entry name" value="WH-like_DNA-bd_sf"/>
</dbReference>
<dbReference type="GeneID" id="70583389"/>
<organism evidence="2 3">
    <name type="scientific">Vibrio cincinnatiensis DSM 19608</name>
    <dbReference type="NCBI Taxonomy" id="1123491"/>
    <lineage>
        <taxon>Bacteria</taxon>
        <taxon>Pseudomonadati</taxon>
        <taxon>Pseudomonadota</taxon>
        <taxon>Gammaproteobacteria</taxon>
        <taxon>Vibrionales</taxon>
        <taxon>Vibrionaceae</taxon>
        <taxon>Vibrio</taxon>
    </lineage>
</organism>
<evidence type="ECO:0000259" key="1">
    <source>
        <dbReference type="PROSITE" id="PS50921"/>
    </source>
</evidence>
<dbReference type="InterPro" id="IPR005561">
    <property type="entry name" value="ANTAR"/>
</dbReference>
<dbReference type="Proteomes" id="UP000190834">
    <property type="component" value="Unassembled WGS sequence"/>
</dbReference>
<dbReference type="AlphaFoldDB" id="A0A1T4KZC8"/>
<evidence type="ECO:0000313" key="3">
    <source>
        <dbReference type="Proteomes" id="UP000190834"/>
    </source>
</evidence>
<dbReference type="STRING" id="1123491.SAMN02745782_00394"/>
<dbReference type="OrthoDB" id="9782798at2"/>
<dbReference type="SUPFAM" id="SSF52172">
    <property type="entry name" value="CheY-like"/>
    <property type="match status" value="1"/>
</dbReference>
<name>A0A1T4KZC8_VIBCI</name>
<proteinExistence type="predicted"/>
<accession>A0A1T4KZC8</accession>
<dbReference type="GO" id="GO:0003723">
    <property type="term" value="F:RNA binding"/>
    <property type="evidence" value="ECO:0007669"/>
    <property type="project" value="InterPro"/>
</dbReference>
<dbReference type="PROSITE" id="PS50921">
    <property type="entry name" value="ANTAR"/>
    <property type="match status" value="1"/>
</dbReference>
<protein>
    <submittedName>
        <fullName evidence="2">Response regulator NasT</fullName>
    </submittedName>
</protein>
<feature type="domain" description="ANTAR" evidence="1">
    <location>
        <begin position="125"/>
        <end position="186"/>
    </location>
</feature>
<sequence>MALLSTSLSIIVCCDNVHDQAVLSTKLAPHYDQILVCQLGQLPTLLEKEPTAQVLVSWRQFCAELRAVVDLCRIQQRSLLILLQKMQEADIQRLPESYDFVLLPFDSVLELKPWLDYARRIREKQSKVDKELEQLTEQLQERKWVEKAKGLLMRFHGLDEEKAYRLLRSSAMQSSLSISQVAKNVIHLLDAN</sequence>
<reference evidence="3" key="1">
    <citation type="submission" date="2017-02" db="EMBL/GenBank/DDBJ databases">
        <authorList>
            <person name="Varghese N."/>
            <person name="Submissions S."/>
        </authorList>
    </citation>
    <scope>NUCLEOTIDE SEQUENCE [LARGE SCALE GENOMIC DNA]</scope>
    <source>
        <strain evidence="3">DSM 19608</strain>
    </source>
</reference>
<dbReference type="Pfam" id="PF03861">
    <property type="entry name" value="ANTAR"/>
    <property type="match status" value="1"/>
</dbReference>
<evidence type="ECO:0000313" key="2">
    <source>
        <dbReference type="EMBL" id="SJZ47733.1"/>
    </source>
</evidence>
<dbReference type="SMART" id="SM01012">
    <property type="entry name" value="ANTAR"/>
    <property type="match status" value="1"/>
</dbReference>
<dbReference type="Gene3D" id="1.10.10.10">
    <property type="entry name" value="Winged helix-like DNA-binding domain superfamily/Winged helix DNA-binding domain"/>
    <property type="match status" value="1"/>
</dbReference>
<dbReference type="InterPro" id="IPR011006">
    <property type="entry name" value="CheY-like_superfamily"/>
</dbReference>
<dbReference type="RefSeq" id="WP_078924807.1">
    <property type="nucleotide sequence ID" value="NZ_FUXB01000002.1"/>
</dbReference>